<name>A0A0F9TKP2_9ZZZZ</name>
<comment type="caution">
    <text evidence="1">The sequence shown here is derived from an EMBL/GenBank/DDBJ whole genome shotgun (WGS) entry which is preliminary data.</text>
</comment>
<protein>
    <submittedName>
        <fullName evidence="1">Uncharacterized protein</fullName>
    </submittedName>
</protein>
<evidence type="ECO:0000313" key="1">
    <source>
        <dbReference type="EMBL" id="KKN41973.1"/>
    </source>
</evidence>
<reference evidence="1" key="1">
    <citation type="journal article" date="2015" name="Nature">
        <title>Complex archaea that bridge the gap between prokaryotes and eukaryotes.</title>
        <authorList>
            <person name="Spang A."/>
            <person name="Saw J.H."/>
            <person name="Jorgensen S.L."/>
            <person name="Zaremba-Niedzwiedzka K."/>
            <person name="Martijn J."/>
            <person name="Lind A.E."/>
            <person name="van Eijk R."/>
            <person name="Schleper C."/>
            <person name="Guy L."/>
            <person name="Ettema T.J."/>
        </authorList>
    </citation>
    <scope>NUCLEOTIDE SEQUENCE</scope>
</reference>
<sequence>MKRAIIELPATFLHFAFIERTDYHVKVEHGLPDDAKFCACHYDHTRHVFQLIYESETFEDISEGLKMPILDQITANFVACNMIETNELIPQYE</sequence>
<dbReference type="EMBL" id="LAZR01001612">
    <property type="protein sequence ID" value="KKN41973.1"/>
    <property type="molecule type" value="Genomic_DNA"/>
</dbReference>
<dbReference type="AlphaFoldDB" id="A0A0F9TKP2"/>
<accession>A0A0F9TKP2</accession>
<proteinExistence type="predicted"/>
<gene>
    <name evidence="1" type="ORF">LCGC14_0717770</name>
</gene>
<organism evidence="1">
    <name type="scientific">marine sediment metagenome</name>
    <dbReference type="NCBI Taxonomy" id="412755"/>
    <lineage>
        <taxon>unclassified sequences</taxon>
        <taxon>metagenomes</taxon>
        <taxon>ecological metagenomes</taxon>
    </lineage>
</organism>